<organism evidence="2 3">
    <name type="scientific">Cytobacillus spartinae</name>
    <dbReference type="NCBI Taxonomy" id="3299023"/>
    <lineage>
        <taxon>Bacteria</taxon>
        <taxon>Bacillati</taxon>
        <taxon>Bacillota</taxon>
        <taxon>Bacilli</taxon>
        <taxon>Bacillales</taxon>
        <taxon>Bacillaceae</taxon>
        <taxon>Cytobacillus</taxon>
    </lineage>
</organism>
<evidence type="ECO:0000313" key="3">
    <source>
        <dbReference type="Proteomes" id="UP001601059"/>
    </source>
</evidence>
<dbReference type="RefSeq" id="WP_389359994.1">
    <property type="nucleotide sequence ID" value="NZ_JBIACK010000003.1"/>
</dbReference>
<dbReference type="Proteomes" id="UP001601059">
    <property type="component" value="Unassembled WGS sequence"/>
</dbReference>
<evidence type="ECO:0000313" key="2">
    <source>
        <dbReference type="EMBL" id="MFE8700624.1"/>
    </source>
</evidence>
<keyword evidence="1" id="KW-0472">Membrane</keyword>
<dbReference type="InterPro" id="IPR025108">
    <property type="entry name" value="DUF4030"/>
</dbReference>
<comment type="caution">
    <text evidence="2">The sequence shown here is derived from an EMBL/GenBank/DDBJ whole genome shotgun (WGS) entry which is preliminary data.</text>
</comment>
<name>A0ABW6K903_9BACI</name>
<protein>
    <submittedName>
        <fullName evidence="2">DUF4030 domain-containing protein</fullName>
    </submittedName>
</protein>
<reference evidence="2 3" key="1">
    <citation type="submission" date="2024-08" db="EMBL/GenBank/DDBJ databases">
        <title>Two novel Cytobacillus novel species.</title>
        <authorList>
            <person name="Liu G."/>
        </authorList>
    </citation>
    <scope>NUCLEOTIDE SEQUENCE [LARGE SCALE GENOMIC DNA]</scope>
    <source>
        <strain evidence="2 3">FJAT-54145</strain>
    </source>
</reference>
<dbReference type="Pfam" id="PF13222">
    <property type="entry name" value="DUF4030"/>
    <property type="match status" value="1"/>
</dbReference>
<proteinExistence type="predicted"/>
<dbReference type="EMBL" id="JBIACK010000003">
    <property type="protein sequence ID" value="MFE8700624.1"/>
    <property type="molecule type" value="Genomic_DNA"/>
</dbReference>
<sequence>MKDKLKYPEKINSLHFKEKNKENVLNAVRNEVSEQKGIKTHSFFRRKKIAYSSIAAIALFALFIGASYFSPAMAKVTAKIPYFSLFIKQEEYKYAVDVVITNVINDHKYKVRDLETSVNKREITLEIVGTKREIKQLEDEVIHNINEALVANNFGKFNIAVKKYDGPVQVPYEYTEEDKKNIKDTEELQSKLSKLLEKENYVMAFPMEVRINSIENYIFVAIPKTEKRIDELEELLLTTSKEYGDDFKLDIRRIDMEARAQEERWDKTGVIHIISSGLMQNESFKVTGFSYSFHPLPLQIKIKTSVKASDPEAKELVERIEEEIHEFIQNDEKNKDIRNDPYEVKIYSKDKKRIN</sequence>
<accession>A0ABW6K903</accession>
<keyword evidence="1" id="KW-1133">Transmembrane helix</keyword>
<feature type="transmembrane region" description="Helical" evidence="1">
    <location>
        <begin position="49"/>
        <end position="69"/>
    </location>
</feature>
<gene>
    <name evidence="2" type="ORF">ACFYKX_08370</name>
</gene>
<keyword evidence="3" id="KW-1185">Reference proteome</keyword>
<keyword evidence="1" id="KW-0812">Transmembrane</keyword>
<evidence type="ECO:0000256" key="1">
    <source>
        <dbReference type="SAM" id="Phobius"/>
    </source>
</evidence>